<comment type="caution">
    <text evidence="1">The sequence shown here is derived from an EMBL/GenBank/DDBJ whole genome shotgun (WGS) entry which is preliminary data.</text>
</comment>
<evidence type="ECO:0000313" key="1">
    <source>
        <dbReference type="EMBL" id="SOZ54964.1"/>
    </source>
</evidence>
<dbReference type="Proteomes" id="UP000256952">
    <property type="component" value="Chromosome CBM2613_a"/>
</dbReference>
<reference evidence="1 2" key="1">
    <citation type="submission" date="2018-01" db="EMBL/GenBank/DDBJ databases">
        <authorList>
            <person name="Clerissi C."/>
        </authorList>
    </citation>
    <scope>NUCLEOTIDE SEQUENCE [LARGE SCALE GENOMIC DNA]</scope>
    <source>
        <strain evidence="1">Cupriavidus taiwanensis STM 8556</strain>
    </source>
</reference>
<dbReference type="EMBL" id="OFTH01000012">
    <property type="protein sequence ID" value="SOZ54964.1"/>
    <property type="molecule type" value="Genomic_DNA"/>
</dbReference>
<gene>
    <name evidence="1" type="ORF">CBM2613_A20008</name>
</gene>
<accession>A0A976AU97</accession>
<dbReference type="AlphaFoldDB" id="A0A976AU97"/>
<sequence length="34" mass="3726">MLEQVPERIPHEAIALYHQLLPVAVNSGTSKNGL</sequence>
<organism evidence="1 2">
    <name type="scientific">Cupriavidus taiwanensis</name>
    <dbReference type="NCBI Taxonomy" id="164546"/>
    <lineage>
        <taxon>Bacteria</taxon>
        <taxon>Pseudomonadati</taxon>
        <taxon>Pseudomonadota</taxon>
        <taxon>Betaproteobacteria</taxon>
        <taxon>Burkholderiales</taxon>
        <taxon>Burkholderiaceae</taxon>
        <taxon>Cupriavidus</taxon>
    </lineage>
</organism>
<protein>
    <submittedName>
        <fullName evidence="1">Uncharacterized protein</fullName>
    </submittedName>
</protein>
<evidence type="ECO:0000313" key="2">
    <source>
        <dbReference type="Proteomes" id="UP000256952"/>
    </source>
</evidence>
<proteinExistence type="predicted"/>
<name>A0A976AU97_9BURK</name>